<proteinExistence type="inferred from homology"/>
<dbReference type="InterPro" id="IPR048011">
    <property type="entry name" value="NTP-PPase_MazG-like_C"/>
</dbReference>
<dbReference type="GO" id="GO:0046052">
    <property type="term" value="P:UTP catabolic process"/>
    <property type="evidence" value="ECO:0007669"/>
    <property type="project" value="TreeGrafter"/>
</dbReference>
<feature type="domain" description="NTP pyrophosphohydrolase MazG-like" evidence="5">
    <location>
        <begin position="33"/>
        <end position="106"/>
    </location>
</feature>
<name>A0A941F9G6_9BACT</name>
<dbReference type="EC" id="3.6.1.8" evidence="3"/>
<evidence type="ECO:0000256" key="2">
    <source>
        <dbReference type="ARBA" id="ARBA00061115"/>
    </source>
</evidence>
<sequence length="261" mass="30309">MSQHQHESTLIVFNELLTIMDELRAKCPWDKKQTNDSLRTLTIEETYELADAILKNDPMLIKKELGDLLLHIVFYSKIASEAKDFTMADVIKALNEKLIYRHPHIFGDVEANDAKTVEENWEKLKLKEKDGNKSVLEGVPMSLPAMVKANRIQDKARGVGFDWEHKEQVWDKVKEELEELIVEVEANDEDKMEAEFGDLLFSVINAARLYGVNPENALERTNRKFIKRFNYLEEKTLKQGRDLKAMSLAEMDKIWEEAKKL</sequence>
<dbReference type="CDD" id="cd11528">
    <property type="entry name" value="NTP-PPase_MazG_Nterm"/>
    <property type="match status" value="1"/>
</dbReference>
<dbReference type="InterPro" id="IPR048015">
    <property type="entry name" value="NTP-PPase_MazG-like_N"/>
</dbReference>
<comment type="catalytic activity">
    <reaction evidence="1">
        <text>ATP + H2O = AMP + diphosphate + H(+)</text>
        <dbReference type="Rhea" id="RHEA:14245"/>
        <dbReference type="ChEBI" id="CHEBI:15377"/>
        <dbReference type="ChEBI" id="CHEBI:15378"/>
        <dbReference type="ChEBI" id="CHEBI:30616"/>
        <dbReference type="ChEBI" id="CHEBI:33019"/>
        <dbReference type="ChEBI" id="CHEBI:456215"/>
        <dbReference type="EC" id="3.6.1.8"/>
    </reaction>
</comment>
<evidence type="ECO:0000256" key="1">
    <source>
        <dbReference type="ARBA" id="ARBA00052141"/>
    </source>
</evidence>
<evidence type="ECO:0000259" key="5">
    <source>
        <dbReference type="Pfam" id="PF03819"/>
    </source>
</evidence>
<evidence type="ECO:0000313" key="7">
    <source>
        <dbReference type="Proteomes" id="UP000679220"/>
    </source>
</evidence>
<dbReference type="Pfam" id="PF03819">
    <property type="entry name" value="MazG"/>
    <property type="match status" value="2"/>
</dbReference>
<dbReference type="InterPro" id="IPR011551">
    <property type="entry name" value="NTP_PyrPHydrolase_MazG"/>
</dbReference>
<reference evidence="6" key="2">
    <citation type="submission" date="2021-04" db="EMBL/GenBank/DDBJ databases">
        <authorList>
            <person name="Zhang T."/>
            <person name="Zhang Y."/>
            <person name="Lu D."/>
            <person name="Zuo D."/>
            <person name="Du Z."/>
        </authorList>
    </citation>
    <scope>NUCLEOTIDE SEQUENCE</scope>
    <source>
        <strain evidence="6">JR1</strain>
    </source>
</reference>
<keyword evidence="7" id="KW-1185">Reference proteome</keyword>
<dbReference type="EMBL" id="JAGTAR010000038">
    <property type="protein sequence ID" value="MBR8537709.1"/>
    <property type="molecule type" value="Genomic_DNA"/>
</dbReference>
<evidence type="ECO:0000313" key="6">
    <source>
        <dbReference type="EMBL" id="MBR8537709.1"/>
    </source>
</evidence>
<dbReference type="Proteomes" id="UP000679220">
    <property type="component" value="Unassembled WGS sequence"/>
</dbReference>
<dbReference type="CDD" id="cd11529">
    <property type="entry name" value="NTP-PPase_MazG_Cterm"/>
    <property type="match status" value="1"/>
</dbReference>
<keyword evidence="6" id="KW-0378">Hydrolase</keyword>
<dbReference type="PANTHER" id="PTHR30522">
    <property type="entry name" value="NUCLEOSIDE TRIPHOSPHATE PYROPHOSPHOHYDROLASE"/>
    <property type="match status" value="1"/>
</dbReference>
<comment type="caution">
    <text evidence="6">The sequence shown here is derived from an EMBL/GenBank/DDBJ whole genome shotgun (WGS) entry which is preliminary data.</text>
</comment>
<dbReference type="GO" id="GO:0046081">
    <property type="term" value="P:dUTP catabolic process"/>
    <property type="evidence" value="ECO:0007669"/>
    <property type="project" value="TreeGrafter"/>
</dbReference>
<organism evidence="6 7">
    <name type="scientific">Carboxylicivirga sediminis</name>
    <dbReference type="NCBI Taxonomy" id="2006564"/>
    <lineage>
        <taxon>Bacteria</taxon>
        <taxon>Pseudomonadati</taxon>
        <taxon>Bacteroidota</taxon>
        <taxon>Bacteroidia</taxon>
        <taxon>Marinilabiliales</taxon>
        <taxon>Marinilabiliaceae</taxon>
        <taxon>Carboxylicivirga</taxon>
    </lineage>
</organism>
<evidence type="ECO:0000256" key="3">
    <source>
        <dbReference type="ARBA" id="ARBA00066372"/>
    </source>
</evidence>
<dbReference type="NCBIfam" id="TIGR00444">
    <property type="entry name" value="mazG"/>
    <property type="match status" value="1"/>
</dbReference>
<dbReference type="RefSeq" id="WP_212192733.1">
    <property type="nucleotide sequence ID" value="NZ_JAGTAR010000038.1"/>
</dbReference>
<dbReference type="FunFam" id="1.10.287.1080:FF:000003">
    <property type="entry name" value="Nucleoside triphosphate pyrophosphohydrolase"/>
    <property type="match status" value="1"/>
</dbReference>
<dbReference type="GO" id="GO:0047693">
    <property type="term" value="F:ATP diphosphatase activity"/>
    <property type="evidence" value="ECO:0007669"/>
    <property type="project" value="UniProtKB-EC"/>
</dbReference>
<dbReference type="InterPro" id="IPR004518">
    <property type="entry name" value="MazG-like_dom"/>
</dbReference>
<dbReference type="AlphaFoldDB" id="A0A941F9G6"/>
<accession>A0A941F9G6</accession>
<dbReference type="GO" id="GO:0046047">
    <property type="term" value="P:TTP catabolic process"/>
    <property type="evidence" value="ECO:0007669"/>
    <property type="project" value="TreeGrafter"/>
</dbReference>
<reference evidence="6" key="1">
    <citation type="journal article" date="2018" name="Int. J. Syst. Evol. Microbiol.">
        <title>Carboxylicivirga sediminis sp. nov., isolated from coastal sediment.</title>
        <authorList>
            <person name="Wang F.Q."/>
            <person name="Ren L.H."/>
            <person name="Zou R.J."/>
            <person name="Sun Y.Z."/>
            <person name="Liu X.J."/>
            <person name="Jiang F."/>
            <person name="Liu L.J."/>
        </authorList>
    </citation>
    <scope>NUCLEOTIDE SEQUENCE</scope>
    <source>
        <strain evidence="6">JR1</strain>
    </source>
</reference>
<dbReference type="Gene3D" id="1.10.287.1080">
    <property type="entry name" value="MazG-like"/>
    <property type="match status" value="2"/>
</dbReference>
<evidence type="ECO:0000256" key="4">
    <source>
        <dbReference type="ARBA" id="ARBA00074799"/>
    </source>
</evidence>
<dbReference type="GO" id="GO:0006950">
    <property type="term" value="P:response to stress"/>
    <property type="evidence" value="ECO:0007669"/>
    <property type="project" value="UniProtKB-ARBA"/>
</dbReference>
<dbReference type="FunFam" id="1.10.287.1080:FF:000001">
    <property type="entry name" value="Nucleoside triphosphate pyrophosphohydrolase"/>
    <property type="match status" value="1"/>
</dbReference>
<protein>
    <recommendedName>
        <fullName evidence="4">Nucleoside triphosphate pyrophosphohydrolase</fullName>
        <ecNumber evidence="3">3.6.1.8</ecNumber>
    </recommendedName>
</protein>
<comment type="similarity">
    <text evidence="2">Belongs to the nucleoside triphosphate pyrophosphohydrolase family.</text>
</comment>
<dbReference type="SUPFAM" id="SSF101386">
    <property type="entry name" value="all-alpha NTP pyrophosphatases"/>
    <property type="match status" value="2"/>
</dbReference>
<dbReference type="PANTHER" id="PTHR30522:SF0">
    <property type="entry name" value="NUCLEOSIDE TRIPHOSPHATE PYROPHOSPHOHYDROLASE"/>
    <property type="match status" value="1"/>
</dbReference>
<dbReference type="GO" id="GO:0046076">
    <property type="term" value="P:dTTP catabolic process"/>
    <property type="evidence" value="ECO:0007669"/>
    <property type="project" value="TreeGrafter"/>
</dbReference>
<feature type="domain" description="NTP pyrophosphohydrolase MazG-like" evidence="5">
    <location>
        <begin position="169"/>
        <end position="229"/>
    </location>
</feature>
<dbReference type="GO" id="GO:0006203">
    <property type="term" value="P:dGTP catabolic process"/>
    <property type="evidence" value="ECO:0007669"/>
    <property type="project" value="TreeGrafter"/>
</dbReference>
<dbReference type="NCBIfam" id="NF007113">
    <property type="entry name" value="PRK09562.1"/>
    <property type="match status" value="1"/>
</dbReference>
<gene>
    <name evidence="6" type="primary">mazG</name>
    <name evidence="6" type="ORF">KDU71_19215</name>
</gene>
<dbReference type="GO" id="GO:0046061">
    <property type="term" value="P:dATP catabolic process"/>
    <property type="evidence" value="ECO:0007669"/>
    <property type="project" value="TreeGrafter"/>
</dbReference>